<name>A0AAN4ZP11_9BILA</name>
<dbReference type="SMART" id="SM01152">
    <property type="entry name" value="DUF167"/>
    <property type="match status" value="1"/>
</dbReference>
<dbReference type="HAMAP" id="MF_00634">
    <property type="entry name" value="UPF0235"/>
    <property type="match status" value="1"/>
</dbReference>
<dbReference type="PROSITE" id="PS50908">
    <property type="entry name" value="RWD"/>
    <property type="match status" value="1"/>
</dbReference>
<evidence type="ECO:0000313" key="8">
    <source>
        <dbReference type="EMBL" id="GMR42809.1"/>
    </source>
</evidence>
<feature type="non-terminal residue" evidence="8">
    <location>
        <position position="1"/>
    </location>
</feature>
<feature type="compositionally biased region" description="Low complexity" evidence="5">
    <location>
        <begin position="411"/>
        <end position="431"/>
    </location>
</feature>
<feature type="compositionally biased region" description="Gly residues" evidence="5">
    <location>
        <begin position="394"/>
        <end position="410"/>
    </location>
</feature>
<dbReference type="Proteomes" id="UP001328107">
    <property type="component" value="Unassembled WGS sequence"/>
</dbReference>
<dbReference type="Gene3D" id="3.30.40.10">
    <property type="entry name" value="Zinc/RING finger domain, C3HC4 (zinc finger)"/>
    <property type="match status" value="1"/>
</dbReference>
<dbReference type="InterPro" id="IPR016135">
    <property type="entry name" value="UBQ-conjugating_enzyme/RWD"/>
</dbReference>
<comment type="similarity">
    <text evidence="1">Belongs to the UPF0235 family.</text>
</comment>
<dbReference type="Pfam" id="PF02594">
    <property type="entry name" value="DUF167"/>
    <property type="match status" value="1"/>
</dbReference>
<dbReference type="Gene3D" id="3.30.1200.10">
    <property type="entry name" value="YggU-like"/>
    <property type="match status" value="1"/>
</dbReference>
<dbReference type="AlphaFoldDB" id="A0AAN4ZP11"/>
<feature type="domain" description="RWD" evidence="7">
    <location>
        <begin position="4"/>
        <end position="111"/>
    </location>
</feature>
<dbReference type="CDD" id="cd23823">
    <property type="entry name" value="RWD_GCN2"/>
    <property type="match status" value="1"/>
</dbReference>
<evidence type="ECO:0008006" key="10">
    <source>
        <dbReference type="Google" id="ProtNLM"/>
    </source>
</evidence>
<dbReference type="PANTHER" id="PTHR13198:SF4">
    <property type="entry name" value="E3 UBIQUITIN-PROTEIN LIGASE RNF25"/>
    <property type="match status" value="1"/>
</dbReference>
<organism evidence="8 9">
    <name type="scientific">Pristionchus mayeri</name>
    <dbReference type="NCBI Taxonomy" id="1317129"/>
    <lineage>
        <taxon>Eukaryota</taxon>
        <taxon>Metazoa</taxon>
        <taxon>Ecdysozoa</taxon>
        <taxon>Nematoda</taxon>
        <taxon>Chromadorea</taxon>
        <taxon>Rhabditida</taxon>
        <taxon>Rhabditina</taxon>
        <taxon>Diplogasteromorpha</taxon>
        <taxon>Diplogasteroidea</taxon>
        <taxon>Neodiplogasteridae</taxon>
        <taxon>Pristionchus</taxon>
    </lineage>
</organism>
<evidence type="ECO:0000256" key="3">
    <source>
        <dbReference type="ARBA" id="ARBA00022833"/>
    </source>
</evidence>
<evidence type="ECO:0000313" key="9">
    <source>
        <dbReference type="Proteomes" id="UP001328107"/>
    </source>
</evidence>
<feature type="domain" description="RING-type" evidence="6">
    <location>
        <begin position="119"/>
        <end position="181"/>
    </location>
</feature>
<reference evidence="9" key="1">
    <citation type="submission" date="2022-10" db="EMBL/GenBank/DDBJ databases">
        <title>Genome assembly of Pristionchus species.</title>
        <authorList>
            <person name="Yoshida K."/>
            <person name="Sommer R.J."/>
        </authorList>
    </citation>
    <scope>NUCLEOTIDE SEQUENCE [LARGE SCALE GENOMIC DNA]</scope>
    <source>
        <strain evidence="9">RS5460</strain>
    </source>
</reference>
<keyword evidence="2 4" id="KW-0863">Zinc-finger</keyword>
<feature type="compositionally biased region" description="Gly residues" evidence="5">
    <location>
        <begin position="351"/>
        <end position="365"/>
    </location>
</feature>
<dbReference type="SMART" id="SM00591">
    <property type="entry name" value="RWD"/>
    <property type="match status" value="1"/>
</dbReference>
<dbReference type="InterPro" id="IPR036591">
    <property type="entry name" value="YggU-like_sf"/>
</dbReference>
<evidence type="ECO:0000259" key="7">
    <source>
        <dbReference type="PROSITE" id="PS50908"/>
    </source>
</evidence>
<dbReference type="SUPFAM" id="SSF69786">
    <property type="entry name" value="YggU-like"/>
    <property type="match status" value="1"/>
</dbReference>
<evidence type="ECO:0000256" key="1">
    <source>
        <dbReference type="ARBA" id="ARBA00010364"/>
    </source>
</evidence>
<proteinExistence type="inferred from homology"/>
<dbReference type="InterPro" id="IPR013083">
    <property type="entry name" value="Znf_RING/FYVE/PHD"/>
</dbReference>
<sequence length="566" mass="60885">DTRIEIEALQSIYEDQLLVEESDSGFRLSMKVRPQDSTADSVSLSIKVIIEVDGQYPDGSLPSFSLAEPRGLDDAAPRELARKIEERLKEMEGMPVLYEIFQLTSDFLVASESTSVATCPICLCPMSDAPQTVTSCEHYVHRPCLDRHIEHVRRTLAETLARTPDHMKHSVDRSLLCPVCRAELASEVEPLEEKKEEEVKGKRKSKGPAMKLEVKKKEEGYADFSFDWRQWKEKQALLKVIYDRQLAKDGIIDVEKEARRNLVTEDSVVYLDQLSLGSSSAPPPAPPIPVLPLNLPPGLDLPKGLPRPPGLATSIGPPPGFDQPQAPFPKRGANHDRGQNQRGGRGERNQRGGGEMTRGRGGGAERGGRTGDPKPSAAPEAAAAAPPSSRGRGRGSGGGRGRGGGGGGGRSHNNNNNPSQPPSSSSAAPPGARGGRGGGGGDRGGKKPPSSSVPSPVSLVSDCSRSVEELEKGKFAIRIHAKPGAKLSAITDCGEEEIGVAIAAPPREGQANETLIEFMMETLGVRRSEIDFDKGARSRTKVVVVSSDRVSREEIVKRLRDALEKK</sequence>
<dbReference type="GO" id="GO:0061630">
    <property type="term" value="F:ubiquitin protein ligase activity"/>
    <property type="evidence" value="ECO:0007669"/>
    <property type="project" value="InterPro"/>
</dbReference>
<dbReference type="PROSITE" id="PS50089">
    <property type="entry name" value="ZF_RING_2"/>
    <property type="match status" value="1"/>
</dbReference>
<dbReference type="PANTHER" id="PTHR13198">
    <property type="entry name" value="RING FINGER PROTEIN 25"/>
    <property type="match status" value="1"/>
</dbReference>
<keyword evidence="3" id="KW-0862">Zinc</keyword>
<protein>
    <recommendedName>
        <fullName evidence="10">RWD domain-containing protein</fullName>
    </recommendedName>
</protein>
<dbReference type="InterPro" id="IPR001841">
    <property type="entry name" value="Znf_RING"/>
</dbReference>
<dbReference type="Pfam" id="PF05773">
    <property type="entry name" value="RWD"/>
    <property type="match status" value="1"/>
</dbReference>
<dbReference type="EMBL" id="BTRK01000003">
    <property type="protein sequence ID" value="GMR42809.1"/>
    <property type="molecule type" value="Genomic_DNA"/>
</dbReference>
<feature type="compositionally biased region" description="Basic and acidic residues" evidence="5">
    <location>
        <begin position="333"/>
        <end position="350"/>
    </location>
</feature>
<evidence type="ECO:0000256" key="5">
    <source>
        <dbReference type="SAM" id="MobiDB-lite"/>
    </source>
</evidence>
<accession>A0AAN4ZP11</accession>
<feature type="region of interest" description="Disordered" evidence="5">
    <location>
        <begin position="299"/>
        <end position="460"/>
    </location>
</feature>
<dbReference type="SUPFAM" id="SSF57850">
    <property type="entry name" value="RING/U-box"/>
    <property type="match status" value="1"/>
</dbReference>
<dbReference type="GO" id="GO:0005634">
    <property type="term" value="C:nucleus"/>
    <property type="evidence" value="ECO:0007669"/>
    <property type="project" value="TreeGrafter"/>
</dbReference>
<feature type="compositionally biased region" description="Low complexity" evidence="5">
    <location>
        <begin position="373"/>
        <end position="390"/>
    </location>
</feature>
<comment type="caution">
    <text evidence="8">The sequence shown here is derived from an EMBL/GenBank/DDBJ whole genome shotgun (WGS) entry which is preliminary data.</text>
</comment>
<keyword evidence="9" id="KW-1185">Reference proteome</keyword>
<feature type="compositionally biased region" description="Gly residues" evidence="5">
    <location>
        <begin position="432"/>
        <end position="442"/>
    </location>
</feature>
<dbReference type="InterPro" id="IPR003746">
    <property type="entry name" value="DUF167"/>
</dbReference>
<feature type="compositionally biased region" description="Low complexity" evidence="5">
    <location>
        <begin position="447"/>
        <end position="460"/>
    </location>
</feature>
<evidence type="ECO:0000256" key="4">
    <source>
        <dbReference type="PROSITE-ProRule" id="PRU00175"/>
    </source>
</evidence>
<dbReference type="InterPro" id="IPR039133">
    <property type="entry name" value="RNF25"/>
</dbReference>
<dbReference type="SUPFAM" id="SSF54495">
    <property type="entry name" value="UBC-like"/>
    <property type="match status" value="1"/>
</dbReference>
<dbReference type="Gene3D" id="3.10.110.10">
    <property type="entry name" value="Ubiquitin Conjugating Enzyme"/>
    <property type="match status" value="1"/>
</dbReference>
<dbReference type="GO" id="GO:0016567">
    <property type="term" value="P:protein ubiquitination"/>
    <property type="evidence" value="ECO:0007669"/>
    <property type="project" value="TreeGrafter"/>
</dbReference>
<dbReference type="NCBIfam" id="TIGR00251">
    <property type="entry name" value="DUF167 family protein"/>
    <property type="match status" value="1"/>
</dbReference>
<evidence type="ECO:0000256" key="2">
    <source>
        <dbReference type="ARBA" id="ARBA00022771"/>
    </source>
</evidence>
<dbReference type="InterPro" id="IPR006575">
    <property type="entry name" value="RWD_dom"/>
</dbReference>
<evidence type="ECO:0000259" key="6">
    <source>
        <dbReference type="PROSITE" id="PS50089"/>
    </source>
</evidence>
<gene>
    <name evidence="8" type="ORF">PMAYCL1PPCAC_13004</name>
</gene>
<dbReference type="GO" id="GO:0008270">
    <property type="term" value="F:zinc ion binding"/>
    <property type="evidence" value="ECO:0007669"/>
    <property type="project" value="UniProtKB-KW"/>
</dbReference>
<dbReference type="SMART" id="SM00184">
    <property type="entry name" value="RING"/>
    <property type="match status" value="1"/>
</dbReference>
<keyword evidence="2 4" id="KW-0479">Metal-binding</keyword>